<proteinExistence type="predicted"/>
<keyword evidence="2" id="KW-1185">Reference proteome</keyword>
<name>A0A9P0GKW5_9CUCU</name>
<dbReference type="EMBL" id="OV651819">
    <property type="protein sequence ID" value="CAH1113451.1"/>
    <property type="molecule type" value="Genomic_DNA"/>
</dbReference>
<evidence type="ECO:0000313" key="1">
    <source>
        <dbReference type="EMBL" id="CAH1113451.1"/>
    </source>
</evidence>
<dbReference type="OrthoDB" id="6756824at2759"/>
<evidence type="ECO:0000313" key="2">
    <source>
        <dbReference type="Proteomes" id="UP001153636"/>
    </source>
</evidence>
<gene>
    <name evidence="1" type="ORF">PSYICH_LOCUS13040</name>
</gene>
<dbReference type="AlphaFoldDB" id="A0A9P0GKW5"/>
<organism evidence="1 2">
    <name type="scientific">Psylliodes chrysocephalus</name>
    <dbReference type="NCBI Taxonomy" id="3402493"/>
    <lineage>
        <taxon>Eukaryota</taxon>
        <taxon>Metazoa</taxon>
        <taxon>Ecdysozoa</taxon>
        <taxon>Arthropoda</taxon>
        <taxon>Hexapoda</taxon>
        <taxon>Insecta</taxon>
        <taxon>Pterygota</taxon>
        <taxon>Neoptera</taxon>
        <taxon>Endopterygota</taxon>
        <taxon>Coleoptera</taxon>
        <taxon>Polyphaga</taxon>
        <taxon>Cucujiformia</taxon>
        <taxon>Chrysomeloidea</taxon>
        <taxon>Chrysomelidae</taxon>
        <taxon>Galerucinae</taxon>
        <taxon>Alticini</taxon>
        <taxon>Psylliodes</taxon>
    </lineage>
</organism>
<dbReference type="Proteomes" id="UP001153636">
    <property type="component" value="Chromosome 7"/>
</dbReference>
<reference evidence="1" key="1">
    <citation type="submission" date="2022-01" db="EMBL/GenBank/DDBJ databases">
        <authorList>
            <person name="King R."/>
        </authorList>
    </citation>
    <scope>NUCLEOTIDE SEQUENCE</scope>
</reference>
<protein>
    <submittedName>
        <fullName evidence="1">Uncharacterized protein</fullName>
    </submittedName>
</protein>
<sequence length="150" mass="17118">MQQRKELHKKVCSENDTKVTLDIFSKRATNIPVSSSHYLDTTCKQPSTLKELAIPRNTTKLHTLAKVCDRYGLSDRSAATVATAFLQDIGIVKKESSVQIIDKNKLRKAREHLRTKIIKLIDCEPITAMYYDGRKNKTLSRRKISQKNSN</sequence>
<accession>A0A9P0GKW5</accession>